<dbReference type="eggNOG" id="COG0494">
    <property type="taxonomic scope" value="Bacteria"/>
</dbReference>
<evidence type="ECO:0000313" key="7">
    <source>
        <dbReference type="EMBL" id="ADU30952.1"/>
    </source>
</evidence>
<dbReference type="InterPro" id="IPR020084">
    <property type="entry name" value="NUDIX_hydrolase_CS"/>
</dbReference>
<keyword evidence="5" id="KW-0460">Magnesium</keyword>
<name>E6TVD5_EVAC2</name>
<dbReference type="PANTHER" id="PTHR43758:SF2">
    <property type="entry name" value="OXIDIZED PURINE NUCLEOSIDE TRIPHOSPHATE HYDROLASE"/>
    <property type="match status" value="1"/>
</dbReference>
<dbReference type="KEGG" id="bco:Bcell_2697"/>
<dbReference type="AlphaFoldDB" id="E6TVD5"/>
<dbReference type="PANTHER" id="PTHR43758">
    <property type="entry name" value="7,8-DIHYDRO-8-OXOGUANINE TRIPHOSPHATASE"/>
    <property type="match status" value="1"/>
</dbReference>
<dbReference type="GO" id="GO:0005737">
    <property type="term" value="C:cytoplasm"/>
    <property type="evidence" value="ECO:0007669"/>
    <property type="project" value="TreeGrafter"/>
</dbReference>
<dbReference type="Pfam" id="PF00293">
    <property type="entry name" value="NUDIX"/>
    <property type="match status" value="1"/>
</dbReference>
<proteinExistence type="inferred from homology"/>
<accession>E6TVD5</accession>
<dbReference type="SUPFAM" id="SSF55811">
    <property type="entry name" value="Nudix"/>
    <property type="match status" value="1"/>
</dbReference>
<dbReference type="CDD" id="cd18886">
    <property type="entry name" value="NUDIX_MutT_Nudt1"/>
    <property type="match status" value="1"/>
</dbReference>
<dbReference type="HOGENOM" id="CLU_037162_27_0_9"/>
<dbReference type="Gene3D" id="3.90.79.10">
    <property type="entry name" value="Nucleoside Triphosphate Pyrophosphohydrolase"/>
    <property type="match status" value="1"/>
</dbReference>
<reference evidence="7" key="1">
    <citation type="submission" date="2010-12" db="EMBL/GenBank/DDBJ databases">
        <title>Complete sequence of Bacillus cellulosilyticus DSM 2522.</title>
        <authorList>
            <consortium name="US DOE Joint Genome Institute"/>
            <person name="Lucas S."/>
            <person name="Copeland A."/>
            <person name="Lapidus A."/>
            <person name="Cheng J.-F."/>
            <person name="Bruce D."/>
            <person name="Goodwin L."/>
            <person name="Pitluck S."/>
            <person name="Chertkov O."/>
            <person name="Detter J.C."/>
            <person name="Han C."/>
            <person name="Tapia R."/>
            <person name="Land M."/>
            <person name="Hauser L."/>
            <person name="Jeffries C."/>
            <person name="Kyrpides N."/>
            <person name="Ivanova N."/>
            <person name="Mikhailova N."/>
            <person name="Brumm P."/>
            <person name="Mead D."/>
            <person name="Woyke T."/>
        </authorList>
    </citation>
    <scope>NUCLEOTIDE SEQUENCE [LARGE SCALE GENOMIC DNA]</scope>
    <source>
        <strain evidence="7">DSM 2522</strain>
    </source>
</reference>
<dbReference type="STRING" id="649639.Bcell_2697"/>
<evidence type="ECO:0000256" key="3">
    <source>
        <dbReference type="ARBA" id="ARBA00022723"/>
    </source>
</evidence>
<evidence type="ECO:0000313" key="8">
    <source>
        <dbReference type="Proteomes" id="UP000001401"/>
    </source>
</evidence>
<dbReference type="PROSITE" id="PS51462">
    <property type="entry name" value="NUDIX"/>
    <property type="match status" value="1"/>
</dbReference>
<feature type="domain" description="Nudix hydrolase" evidence="6">
    <location>
        <begin position="1"/>
        <end position="135"/>
    </location>
</feature>
<protein>
    <submittedName>
        <fullName evidence="7">NUDIX hydrolase</fullName>
    </submittedName>
</protein>
<dbReference type="InterPro" id="IPR000086">
    <property type="entry name" value="NUDIX_hydrolase_dom"/>
</dbReference>
<evidence type="ECO:0000256" key="1">
    <source>
        <dbReference type="ARBA" id="ARBA00001946"/>
    </source>
</evidence>
<gene>
    <name evidence="7" type="ordered locus">Bcell_2697</name>
</gene>
<dbReference type="Proteomes" id="UP000001401">
    <property type="component" value="Chromosome"/>
</dbReference>
<evidence type="ECO:0000259" key="6">
    <source>
        <dbReference type="PROSITE" id="PS51462"/>
    </source>
</evidence>
<dbReference type="PROSITE" id="PS00893">
    <property type="entry name" value="NUDIX_BOX"/>
    <property type="match status" value="1"/>
</dbReference>
<keyword evidence="3" id="KW-0479">Metal-binding</keyword>
<evidence type="ECO:0000256" key="4">
    <source>
        <dbReference type="ARBA" id="ARBA00022801"/>
    </source>
</evidence>
<evidence type="ECO:0000256" key="2">
    <source>
        <dbReference type="ARBA" id="ARBA00005582"/>
    </source>
</evidence>
<dbReference type="GO" id="GO:0046872">
    <property type="term" value="F:metal ion binding"/>
    <property type="evidence" value="ECO:0007669"/>
    <property type="project" value="UniProtKB-KW"/>
</dbReference>
<comment type="cofactor">
    <cofactor evidence="1">
        <name>Mg(2+)</name>
        <dbReference type="ChEBI" id="CHEBI:18420"/>
    </cofactor>
</comment>
<evidence type="ECO:0000256" key="5">
    <source>
        <dbReference type="ARBA" id="ARBA00022842"/>
    </source>
</evidence>
<sequence length="164" mass="18902">MLKFTICFLKRGNEILMLNREFPEWMGVWNGVGGKIDDGETPLECILREVNEETGITLKDKQVTYKGNITWTDPENTYYGGMYAFVAELPNNFTYDTPIKTEEGILDWKDISWLLHPENRGVADLSYHLATLLHDESCYEHQLTYANDKVVQCSKTPLKQFVGK</sequence>
<comment type="similarity">
    <text evidence="2">Belongs to the Nudix hydrolase family.</text>
</comment>
<dbReference type="GO" id="GO:0016818">
    <property type="term" value="F:hydrolase activity, acting on acid anhydrides, in phosphorus-containing anhydrides"/>
    <property type="evidence" value="ECO:0007669"/>
    <property type="project" value="TreeGrafter"/>
</dbReference>
<dbReference type="RefSeq" id="WP_013489285.1">
    <property type="nucleotide sequence ID" value="NC_014829.1"/>
</dbReference>
<organism evidence="7 8">
    <name type="scientific">Evansella cellulosilytica (strain ATCC 21833 / DSM 2522 / FERM P-1141 / JCM 9156 / N-4)</name>
    <name type="common">Bacillus cellulosilyticus</name>
    <dbReference type="NCBI Taxonomy" id="649639"/>
    <lineage>
        <taxon>Bacteria</taxon>
        <taxon>Bacillati</taxon>
        <taxon>Bacillota</taxon>
        <taxon>Bacilli</taxon>
        <taxon>Bacillales</taxon>
        <taxon>Bacillaceae</taxon>
        <taxon>Evansella</taxon>
    </lineage>
</organism>
<dbReference type="InterPro" id="IPR015797">
    <property type="entry name" value="NUDIX_hydrolase-like_dom_sf"/>
</dbReference>
<dbReference type="OrthoDB" id="9804563at2"/>
<dbReference type="EMBL" id="CP002394">
    <property type="protein sequence ID" value="ADU30952.1"/>
    <property type="molecule type" value="Genomic_DNA"/>
</dbReference>
<keyword evidence="8" id="KW-1185">Reference proteome</keyword>
<keyword evidence="4 7" id="KW-0378">Hydrolase</keyword>